<dbReference type="AlphaFoldDB" id="A0A166Y9X7"/>
<proteinExistence type="inferred from homology"/>
<dbReference type="Pfam" id="PF25293">
    <property type="entry name" value="Beta-prop_EMC1_N"/>
    <property type="match status" value="1"/>
</dbReference>
<dbReference type="InterPro" id="IPR011678">
    <property type="entry name" value="EMC1_C"/>
</dbReference>
<dbReference type="GO" id="GO:0034975">
    <property type="term" value="P:protein folding in endoplasmic reticulum"/>
    <property type="evidence" value="ECO:0007669"/>
    <property type="project" value="TreeGrafter"/>
</dbReference>
<dbReference type="Proteomes" id="UP000243498">
    <property type="component" value="Unassembled WGS sequence"/>
</dbReference>
<evidence type="ECO:0000256" key="1">
    <source>
        <dbReference type="ARBA" id="ARBA00004115"/>
    </source>
</evidence>
<comment type="similarity">
    <text evidence="2">Belongs to the EMC1 family.</text>
</comment>
<evidence type="ECO:0000259" key="13">
    <source>
        <dbReference type="Pfam" id="PF07774"/>
    </source>
</evidence>
<evidence type="ECO:0000313" key="16">
    <source>
        <dbReference type="Proteomes" id="UP000243498"/>
    </source>
</evidence>
<keyword evidence="7" id="KW-0256">Endoplasmic reticulum</keyword>
<comment type="subunit">
    <text evidence="3">Component of the ER membrane protein complex (EMC).</text>
</comment>
<keyword evidence="10" id="KW-0325">Glycoprotein</keyword>
<evidence type="ECO:0000256" key="9">
    <source>
        <dbReference type="ARBA" id="ARBA00023136"/>
    </source>
</evidence>
<dbReference type="Pfam" id="PF07774">
    <property type="entry name" value="EMC1_C"/>
    <property type="match status" value="1"/>
</dbReference>
<comment type="subcellular location">
    <subcellularLocation>
        <location evidence="1">Endoplasmic reticulum membrane</location>
        <topology evidence="1">Single-pass type I membrane protein</topology>
    </subcellularLocation>
</comment>
<sequence>MRRTLQSALLLGLSSLAGAVFKDEVGDIDFHYSLVGLPQAETTFFHRPRKEDKASLLYTLGDVGVVGAINPSNGELIWRQHISDGIANGGGHLRAPEGENWVASAHGSKVQAWNALTGRNIWEMEFKGVVKDVEILELTEASRKDVLALFDEDGVTVLRRLNGALGTVVWEFRETSKDLPVQVSTNIANIYVLSLHGMPGSYNLKVTALDTATGERVDHWSVGNKGDIHGTEDVMFVGANSAAPIAAWTSRGLSKLSINVLGTKTKQEFTLPDGTQSLRVHAPHLAQSQPHFLVHIGTKSGHKAEVYHTDLKSGQISKAYELPHLSGPGAFSTSSDAANVYFTRITTDEISIVSSESHGVLARWPYRPEDEHAAVHAVSEVIKKAGGKDFAIRSAAVTDGDDWVLIKNGRVDWTRHEGMSGAVAAVWAEIPEAERLAEALAEEAHANPIAAYIHRVNRHIADLEHLPAYLARLPRRIKEGIFGADSSGHKDGLHRDTFGFSKIVVVGTRRGRFYGLDTGHHGNVLWSQAVFNVPQGESLVIRGIVAKDDEGVVTVIGANGERATMETVTGKILEAHQAGSFTRVATTAVIGDESSQWLLVLGANGLPVPNMPLGTIPNDTVVLRDGNLGIKGVQFTAKNGEVYKEDIWHFQVGKGQKIIDVATRPSHDPISSIGRVLGDRKVAYKYFNPHTIVVAVMEEATNTLSVHLLDIISGQVLASQVYNGVDGSKSPSCAMAENWYACTFFGDYTVNDGTDRTIKGFQVAVSDLYESPESNDRGPLGDAAEFSSLNPVDTPTGVPLPYVVSQAYVFSEQLKALSITQTLQGITSRQLLAYLPDSNSILAVPRHIIDPRRPVDRDPTPAEMEAESLIRYAPQFEIDGRGIVSHELDVLGVREMLATPAAIESTSLLFAYGVDIFGTRAAPSGVFDILGKGFNKVTLVGTVLALFAGVLSLAPMVRRKQIDRRWEAFL</sequence>
<keyword evidence="5 11" id="KW-0812">Transmembrane</keyword>
<feature type="transmembrane region" description="Helical" evidence="11">
    <location>
        <begin position="937"/>
        <end position="957"/>
    </location>
</feature>
<dbReference type="GO" id="GO:0072546">
    <property type="term" value="C:EMC complex"/>
    <property type="evidence" value="ECO:0007669"/>
    <property type="project" value="InterPro"/>
</dbReference>
<dbReference type="InterPro" id="IPR058545">
    <property type="entry name" value="Beta-prop_EMC1_1st"/>
</dbReference>
<dbReference type="STRING" id="1081105.A0A166Y9X7"/>
<feature type="signal peptide" evidence="12">
    <location>
        <begin position="1"/>
        <end position="19"/>
    </location>
</feature>
<feature type="domain" description="EMC1 first beta-propeller" evidence="14">
    <location>
        <begin position="19"/>
        <end position="417"/>
    </location>
</feature>
<dbReference type="InterPro" id="IPR026895">
    <property type="entry name" value="EMC1"/>
</dbReference>
<evidence type="ECO:0000256" key="6">
    <source>
        <dbReference type="ARBA" id="ARBA00022729"/>
    </source>
</evidence>
<dbReference type="OrthoDB" id="28092at2759"/>
<keyword evidence="6 12" id="KW-0732">Signal</keyword>
<feature type="chain" id="PRO_5007882733" description="ER membrane protein complex subunit 1" evidence="12">
    <location>
        <begin position="20"/>
        <end position="970"/>
    </location>
</feature>
<keyword evidence="9 11" id="KW-0472">Membrane</keyword>
<keyword evidence="16" id="KW-1185">Reference proteome</keyword>
<evidence type="ECO:0000256" key="7">
    <source>
        <dbReference type="ARBA" id="ARBA00022824"/>
    </source>
</evidence>
<evidence type="ECO:0000256" key="11">
    <source>
        <dbReference type="SAM" id="Phobius"/>
    </source>
</evidence>
<protein>
    <recommendedName>
        <fullName evidence="4">ER membrane protein complex subunit 1</fullName>
    </recommendedName>
</protein>
<reference evidence="15 16" key="1">
    <citation type="journal article" date="2016" name="Genome Biol. Evol.">
        <title>Divergent and convergent evolution of fungal pathogenicity.</title>
        <authorList>
            <person name="Shang Y."/>
            <person name="Xiao G."/>
            <person name="Zheng P."/>
            <person name="Cen K."/>
            <person name="Zhan S."/>
            <person name="Wang C."/>
        </authorList>
    </citation>
    <scope>NUCLEOTIDE SEQUENCE [LARGE SCALE GENOMIC DNA]</scope>
    <source>
        <strain evidence="15 16">RCEF 4871</strain>
    </source>
</reference>
<feature type="domain" description="ER membrane protein complex subunit 1 C-terminal" evidence="13">
    <location>
        <begin position="736"/>
        <end position="966"/>
    </location>
</feature>
<dbReference type="OMA" id="SWAEVYH"/>
<evidence type="ECO:0000256" key="12">
    <source>
        <dbReference type="SAM" id="SignalP"/>
    </source>
</evidence>
<evidence type="ECO:0000256" key="8">
    <source>
        <dbReference type="ARBA" id="ARBA00022989"/>
    </source>
</evidence>
<organism evidence="15 16">
    <name type="scientific">Metarhizium rileyi (strain RCEF 4871)</name>
    <name type="common">Nomuraea rileyi</name>
    <dbReference type="NCBI Taxonomy" id="1649241"/>
    <lineage>
        <taxon>Eukaryota</taxon>
        <taxon>Fungi</taxon>
        <taxon>Dikarya</taxon>
        <taxon>Ascomycota</taxon>
        <taxon>Pezizomycotina</taxon>
        <taxon>Sordariomycetes</taxon>
        <taxon>Hypocreomycetidae</taxon>
        <taxon>Hypocreales</taxon>
        <taxon>Clavicipitaceae</taxon>
        <taxon>Metarhizium</taxon>
    </lineage>
</organism>
<dbReference type="PANTHER" id="PTHR21573:SF0">
    <property type="entry name" value="ER MEMBRANE PROTEIN COMPLEX SUBUNIT 1"/>
    <property type="match status" value="1"/>
</dbReference>
<name>A0A166Y9X7_METRR</name>
<keyword evidence="8 11" id="KW-1133">Transmembrane helix</keyword>
<evidence type="ECO:0000256" key="10">
    <source>
        <dbReference type="ARBA" id="ARBA00023180"/>
    </source>
</evidence>
<comment type="caution">
    <text evidence="15">The sequence shown here is derived from an EMBL/GenBank/DDBJ whole genome shotgun (WGS) entry which is preliminary data.</text>
</comment>
<dbReference type="InterPro" id="IPR011047">
    <property type="entry name" value="Quinoprotein_ADH-like_sf"/>
</dbReference>
<dbReference type="InterPro" id="IPR015943">
    <property type="entry name" value="WD40/YVTN_repeat-like_dom_sf"/>
</dbReference>
<accession>A0A166Y9X7</accession>
<dbReference type="Gene3D" id="2.130.10.10">
    <property type="entry name" value="YVTN repeat-like/Quinoprotein amine dehydrogenase"/>
    <property type="match status" value="1"/>
</dbReference>
<evidence type="ECO:0000313" key="15">
    <source>
        <dbReference type="EMBL" id="OAA36680.1"/>
    </source>
</evidence>
<evidence type="ECO:0000259" key="14">
    <source>
        <dbReference type="Pfam" id="PF25293"/>
    </source>
</evidence>
<dbReference type="EMBL" id="AZHC01000034">
    <property type="protein sequence ID" value="OAA36680.1"/>
    <property type="molecule type" value="Genomic_DNA"/>
</dbReference>
<evidence type="ECO:0000256" key="5">
    <source>
        <dbReference type="ARBA" id="ARBA00022692"/>
    </source>
</evidence>
<gene>
    <name evidence="15" type="ORF">NOR_07480</name>
</gene>
<evidence type="ECO:0000256" key="3">
    <source>
        <dbReference type="ARBA" id="ARBA00011276"/>
    </source>
</evidence>
<dbReference type="SUPFAM" id="SSF50998">
    <property type="entry name" value="Quinoprotein alcohol dehydrogenase-like"/>
    <property type="match status" value="1"/>
</dbReference>
<evidence type="ECO:0000256" key="4">
    <source>
        <dbReference type="ARBA" id="ARBA00020824"/>
    </source>
</evidence>
<dbReference type="PANTHER" id="PTHR21573">
    <property type="entry name" value="ER MEMBRANE PROTEIN COMPLEX SUBUNIT 1"/>
    <property type="match status" value="1"/>
</dbReference>
<evidence type="ECO:0000256" key="2">
    <source>
        <dbReference type="ARBA" id="ARBA00007904"/>
    </source>
</evidence>